<feature type="compositionally biased region" description="Basic and acidic residues" evidence="1">
    <location>
        <begin position="291"/>
        <end position="318"/>
    </location>
</feature>
<feature type="compositionally biased region" description="Polar residues" evidence="1">
    <location>
        <begin position="153"/>
        <end position="163"/>
    </location>
</feature>
<feature type="region of interest" description="Disordered" evidence="1">
    <location>
        <begin position="83"/>
        <end position="117"/>
    </location>
</feature>
<feature type="compositionally biased region" description="Polar residues" evidence="1">
    <location>
        <begin position="238"/>
        <end position="256"/>
    </location>
</feature>
<comment type="caution">
    <text evidence="2">The sequence shown here is derived from an EMBL/GenBank/DDBJ whole genome shotgun (WGS) entry which is preliminary data.</text>
</comment>
<proteinExistence type="predicted"/>
<feature type="compositionally biased region" description="Basic and acidic residues" evidence="1">
    <location>
        <begin position="44"/>
        <end position="58"/>
    </location>
</feature>
<feature type="region of interest" description="Disordered" evidence="1">
    <location>
        <begin position="14"/>
        <end position="58"/>
    </location>
</feature>
<evidence type="ECO:0000256" key="1">
    <source>
        <dbReference type="SAM" id="MobiDB-lite"/>
    </source>
</evidence>
<feature type="region of interest" description="Disordered" evidence="1">
    <location>
        <begin position="181"/>
        <end position="259"/>
    </location>
</feature>
<feature type="region of interest" description="Disordered" evidence="1">
    <location>
        <begin position="283"/>
        <end position="318"/>
    </location>
</feature>
<dbReference type="Proteomes" id="UP001196413">
    <property type="component" value="Unassembled WGS sequence"/>
</dbReference>
<name>A0AAD5NCF9_PARTN</name>
<dbReference type="EMBL" id="JAHQIW010005360">
    <property type="protein sequence ID" value="KAJ1365764.1"/>
    <property type="molecule type" value="Genomic_DNA"/>
</dbReference>
<reference evidence="2" key="1">
    <citation type="submission" date="2021-06" db="EMBL/GenBank/DDBJ databases">
        <title>Parelaphostrongylus tenuis whole genome reference sequence.</title>
        <authorList>
            <person name="Garwood T.J."/>
            <person name="Larsen P.A."/>
            <person name="Fountain-Jones N.M."/>
            <person name="Garbe J.R."/>
            <person name="Macchietto M.G."/>
            <person name="Kania S.A."/>
            <person name="Gerhold R.W."/>
            <person name="Richards J.E."/>
            <person name="Wolf T.M."/>
        </authorList>
    </citation>
    <scope>NUCLEOTIDE SEQUENCE</scope>
    <source>
        <strain evidence="2">MNPRO001-30</strain>
        <tissue evidence="2">Meninges</tissue>
    </source>
</reference>
<gene>
    <name evidence="2" type="ORF">KIN20_026194</name>
</gene>
<feature type="compositionally biased region" description="Low complexity" evidence="1">
    <location>
        <begin position="34"/>
        <end position="43"/>
    </location>
</feature>
<sequence length="318" mass="33708">MFSQLLDSAKDILSEAASELTAPGTEPTAPPNLQSTQRTSTSTKQEDHDSTHATKISQEDIAKLSHGIDALVNFISEKVATKEVDEEKMTKVDSSGGKVQLPTTVGDEPSAQLPKHEKADILSQLMGEAKKLRDAIGEQKPYDQKDSDAGSASGETAQSNSSLSREDIAKITTTIGSLVASLTKKAQGHPDGDNEAGQHPTGQPAQDARTGGDFLSGLMSIASDLTKAIGEGNPDSHVANNKAPSSNEASQGSQQFDHQDIEKLAAGISSLVGTFRDKAADIFHKPVAGQEHNKPEELAKKQEKKPDEEPVHDDVEGE</sequence>
<dbReference type="AlphaFoldDB" id="A0AAD5NCF9"/>
<organism evidence="2 3">
    <name type="scientific">Parelaphostrongylus tenuis</name>
    <name type="common">Meningeal worm</name>
    <dbReference type="NCBI Taxonomy" id="148309"/>
    <lineage>
        <taxon>Eukaryota</taxon>
        <taxon>Metazoa</taxon>
        <taxon>Ecdysozoa</taxon>
        <taxon>Nematoda</taxon>
        <taxon>Chromadorea</taxon>
        <taxon>Rhabditida</taxon>
        <taxon>Rhabditina</taxon>
        <taxon>Rhabditomorpha</taxon>
        <taxon>Strongyloidea</taxon>
        <taxon>Metastrongylidae</taxon>
        <taxon>Parelaphostrongylus</taxon>
    </lineage>
</organism>
<evidence type="ECO:0000313" key="2">
    <source>
        <dbReference type="EMBL" id="KAJ1365764.1"/>
    </source>
</evidence>
<protein>
    <submittedName>
        <fullName evidence="2">Uncharacterized protein</fullName>
    </submittedName>
</protein>
<feature type="region of interest" description="Disordered" evidence="1">
    <location>
        <begin position="130"/>
        <end position="168"/>
    </location>
</feature>
<feature type="compositionally biased region" description="Basic and acidic residues" evidence="1">
    <location>
        <begin position="130"/>
        <end position="148"/>
    </location>
</feature>
<feature type="non-terminal residue" evidence="2">
    <location>
        <position position="1"/>
    </location>
</feature>
<accession>A0AAD5NCF9</accession>
<evidence type="ECO:0000313" key="3">
    <source>
        <dbReference type="Proteomes" id="UP001196413"/>
    </source>
</evidence>
<keyword evidence="3" id="KW-1185">Reference proteome</keyword>